<comment type="caution">
    <text evidence="1">The sequence shown here is derived from an EMBL/GenBank/DDBJ whole genome shotgun (WGS) entry which is preliminary data.</text>
</comment>
<keyword evidence="2" id="KW-1185">Reference proteome</keyword>
<protein>
    <submittedName>
        <fullName evidence="1">Uncharacterized protein</fullName>
    </submittedName>
</protein>
<sequence length="88" mass="9527">MMAITNAIRYKGFFLDCAPVKQGNACFVAQVIITHESGAALDEYAFHDLWLAKTAADAVSFAKAWGREWIDAHLQEADACAGLGVHSV</sequence>
<evidence type="ECO:0000313" key="2">
    <source>
        <dbReference type="Proteomes" id="UP000472320"/>
    </source>
</evidence>
<proteinExistence type="predicted"/>
<name>A0A6L6QC51_9BURK</name>
<dbReference type="Proteomes" id="UP000472320">
    <property type="component" value="Unassembled WGS sequence"/>
</dbReference>
<gene>
    <name evidence="1" type="ORF">GM658_05560</name>
</gene>
<organism evidence="1 2">
    <name type="scientific">Massilia eburnea</name>
    <dbReference type="NCBI Taxonomy" id="1776165"/>
    <lineage>
        <taxon>Bacteria</taxon>
        <taxon>Pseudomonadati</taxon>
        <taxon>Pseudomonadota</taxon>
        <taxon>Betaproteobacteria</taxon>
        <taxon>Burkholderiales</taxon>
        <taxon>Oxalobacteraceae</taxon>
        <taxon>Telluria group</taxon>
        <taxon>Massilia</taxon>
    </lineage>
</organism>
<evidence type="ECO:0000313" key="1">
    <source>
        <dbReference type="EMBL" id="MTW10062.1"/>
    </source>
</evidence>
<reference evidence="1 2" key="1">
    <citation type="submission" date="2019-11" db="EMBL/GenBank/DDBJ databases">
        <title>Type strains purchased from KCTC, JCM and DSMZ.</title>
        <authorList>
            <person name="Lu H."/>
        </authorList>
    </citation>
    <scope>NUCLEOTIDE SEQUENCE [LARGE SCALE GENOMIC DNA]</scope>
    <source>
        <strain evidence="1 2">JCM 31587</strain>
    </source>
</reference>
<dbReference type="AlphaFoldDB" id="A0A6L6QC51"/>
<dbReference type="RefSeq" id="WP_155453005.1">
    <property type="nucleotide sequence ID" value="NZ_WNKX01000003.1"/>
</dbReference>
<accession>A0A6L6QC51</accession>
<dbReference type="EMBL" id="WNKX01000003">
    <property type="protein sequence ID" value="MTW10062.1"/>
    <property type="molecule type" value="Genomic_DNA"/>
</dbReference>
<dbReference type="OrthoDB" id="9101220at2"/>